<evidence type="ECO:0000256" key="2">
    <source>
        <dbReference type="SAM" id="MobiDB-lite"/>
    </source>
</evidence>
<dbReference type="AlphaFoldDB" id="H8ZFX6"/>
<feature type="coiled-coil region" evidence="1">
    <location>
        <begin position="375"/>
        <end position="402"/>
    </location>
</feature>
<accession>H8ZFX6</accession>
<evidence type="ECO:0008006" key="5">
    <source>
        <dbReference type="Google" id="ProtNLM"/>
    </source>
</evidence>
<feature type="signal peptide" evidence="3">
    <location>
        <begin position="1"/>
        <end position="20"/>
    </location>
</feature>
<keyword evidence="3" id="KW-0732">Signal</keyword>
<evidence type="ECO:0000256" key="1">
    <source>
        <dbReference type="SAM" id="Coils"/>
    </source>
</evidence>
<organism evidence="4">
    <name type="scientific">Nematocida ausubeli (strain ATCC PRA-371 / ERTm2)</name>
    <name type="common">Nematode killer fungus</name>
    <dbReference type="NCBI Taxonomy" id="1913371"/>
    <lineage>
        <taxon>Eukaryota</taxon>
        <taxon>Fungi</taxon>
        <taxon>Fungi incertae sedis</taxon>
        <taxon>Microsporidia</taxon>
        <taxon>Nematocida</taxon>
    </lineage>
</organism>
<keyword evidence="1" id="KW-0175">Coiled coil</keyword>
<dbReference type="Proteomes" id="UP000005622">
    <property type="component" value="Unassembled WGS sequence"/>
</dbReference>
<feature type="chain" id="PRO_5005350699" description="DUF4200 domain-containing protein" evidence="3">
    <location>
        <begin position="21"/>
        <end position="433"/>
    </location>
</feature>
<protein>
    <recommendedName>
        <fullName evidence="5">DUF4200 domain-containing protein</fullName>
    </recommendedName>
</protein>
<feature type="region of interest" description="Disordered" evidence="2">
    <location>
        <begin position="48"/>
        <end position="100"/>
    </location>
</feature>
<feature type="compositionally biased region" description="Low complexity" evidence="2">
    <location>
        <begin position="87"/>
        <end position="98"/>
    </location>
</feature>
<dbReference type="EMBL" id="JH604642">
    <property type="protein sequence ID" value="EHY64420.1"/>
    <property type="molecule type" value="Genomic_DNA"/>
</dbReference>
<sequence>MWRKESIIKAAVILMCAVGPVPFRIHTCVCITSNPDDLQEGPLSMTDNLRAPSIPPKARKVLEGRQSVDKEAENKSDTNTLDEPFNSGISAGSASAPSEMPALDRQKSYYFGVEEKIEIYKAMNKAQKTKNTVKNELEKLVKINIDANLAQDTFSDKINSLRSIKKKYKQSMNIYIQAREERDAINKRIKTEYTNSHIATARIPKDTDTKYDEEIEEVNALYKEIYKLKTEEETKSREYLKYLSYVKDLEKKKHRSREDALKCYSHAVEVEKELSNRLERMLEIFKKIYAKDQLLCSVKERETNYLKKSEEEIKPQEELVELYRDRLQYVVKVINALDSMYTRQKDVISKVIKVCDAYIAYNSIESMREEQDIILDVYMESLYKLEEELEQYNSKIPRFQSADLDLASATYSSSNSKSMQSVLSRQHSSGISK</sequence>
<proteinExistence type="predicted"/>
<evidence type="ECO:0000313" key="4">
    <source>
        <dbReference type="EMBL" id="EHY64420.1"/>
    </source>
</evidence>
<dbReference type="HOGENOM" id="CLU_047738_0_0_1"/>
<gene>
    <name evidence="4" type="ORF">NERG_02497</name>
</gene>
<name>H8ZFX6_NEMA1</name>
<reference evidence="4" key="1">
    <citation type="submission" date="2011-03" db="EMBL/GenBank/DDBJ databases">
        <title>The Genome Sequence of Nematocida sp1 strain ERTm2.</title>
        <authorList>
            <consortium name="The Broad Institute Genome Sequencing Platform"/>
            <consortium name="The Broad Institute Genome Sequencing Center for Infectious Disease"/>
            <person name="Cuomo C."/>
            <person name="Troemel E."/>
            <person name="Young S.K."/>
            <person name="Zeng Q."/>
            <person name="Gargeya S."/>
            <person name="Fitzgerald M."/>
            <person name="Haas B."/>
            <person name="Abouelleil A."/>
            <person name="Alvarado L."/>
            <person name="Arachchi H.M."/>
            <person name="Berlin A."/>
            <person name="Brown A."/>
            <person name="Chapman S.B."/>
            <person name="Chen Z."/>
            <person name="Dunbar C."/>
            <person name="Freedman E."/>
            <person name="Gearin G."/>
            <person name="Gellesch M."/>
            <person name="Goldberg J."/>
            <person name="Griggs A."/>
            <person name="Gujja S."/>
            <person name="Heilman E.R."/>
            <person name="Heiman D."/>
            <person name="Howarth C."/>
            <person name="Larson L."/>
            <person name="Lui A."/>
            <person name="MacDonald P.J.P."/>
            <person name="Mehta T."/>
            <person name="Montmayeur A."/>
            <person name="Murphy C."/>
            <person name="Neiman D."/>
            <person name="Pearson M."/>
            <person name="Priest M."/>
            <person name="Roberts A."/>
            <person name="Saif S."/>
            <person name="Shea T."/>
            <person name="Shenoy N."/>
            <person name="Sisk P."/>
            <person name="Stolte C."/>
            <person name="Sykes S."/>
            <person name="White J."/>
            <person name="Yandava C."/>
            <person name="Wortman J."/>
            <person name="Nusbaum C."/>
            <person name="Birren B."/>
        </authorList>
    </citation>
    <scope>NUCLEOTIDE SEQUENCE</scope>
    <source>
        <strain evidence="4">ERTm2</strain>
    </source>
</reference>
<feature type="compositionally biased region" description="Basic and acidic residues" evidence="2">
    <location>
        <begin position="60"/>
        <end position="76"/>
    </location>
</feature>
<evidence type="ECO:0000256" key="3">
    <source>
        <dbReference type="SAM" id="SignalP"/>
    </source>
</evidence>